<proteinExistence type="predicted"/>
<protein>
    <submittedName>
        <fullName evidence="2">Threonine transporter</fullName>
    </submittedName>
</protein>
<feature type="region of interest" description="Disordered" evidence="1">
    <location>
        <begin position="141"/>
        <end position="162"/>
    </location>
</feature>
<sequence>MRSPLNGPLEYGIRVLVMLAEAYPKQLDINHLVLLDHSVLHTAELGGPPSIHPPHPLHAGELGVRRASVEEGLRVMLRARLIDMRTSTTGIRYEAGNEAHSFVSALVSSYITELRGRSHWVVKQFGALSEEEIRLQTATIFGSWPDDGDTGDREGDDDTWSE</sequence>
<dbReference type="Proteomes" id="UP000677152">
    <property type="component" value="Chromosome"/>
</dbReference>
<evidence type="ECO:0000313" key="2">
    <source>
        <dbReference type="EMBL" id="QUF04069.1"/>
    </source>
</evidence>
<dbReference type="Pfam" id="PF20288">
    <property type="entry name" value="MC2"/>
    <property type="match status" value="1"/>
</dbReference>
<evidence type="ECO:0000313" key="3">
    <source>
        <dbReference type="Proteomes" id="UP000677152"/>
    </source>
</evidence>
<name>A0AA45R3S9_9PSEU</name>
<gene>
    <name evidence="2" type="ORF">KCV87_32790</name>
</gene>
<reference evidence="2" key="1">
    <citation type="submission" date="2021-04" db="EMBL/GenBank/DDBJ databases">
        <title>Genomic sequence of Actinosynnema pretiosum subsp. pretiosum ATCC 31280 (C-14919).</title>
        <authorList>
            <person name="Bai L."/>
            <person name="Wang X."/>
            <person name="Xiao Y."/>
        </authorList>
    </citation>
    <scope>NUCLEOTIDE SEQUENCE</scope>
    <source>
        <strain evidence="2">ATCC 31280</strain>
    </source>
</reference>
<feature type="compositionally biased region" description="Acidic residues" evidence="1">
    <location>
        <begin position="146"/>
        <end position="162"/>
    </location>
</feature>
<organism evidence="2 3">
    <name type="scientific">Actinosynnema pretiosum subsp. pretiosum</name>
    <dbReference type="NCBI Taxonomy" id="103721"/>
    <lineage>
        <taxon>Bacteria</taxon>
        <taxon>Bacillati</taxon>
        <taxon>Actinomycetota</taxon>
        <taxon>Actinomycetes</taxon>
        <taxon>Pseudonocardiales</taxon>
        <taxon>Pseudonocardiaceae</taxon>
        <taxon>Actinosynnema</taxon>
    </lineage>
</organism>
<dbReference type="InterPro" id="IPR046904">
    <property type="entry name" value="ABC-3C_MC2"/>
</dbReference>
<accession>A0AA45R3S9</accession>
<dbReference type="EMBL" id="CP073249">
    <property type="protein sequence ID" value="QUF04069.1"/>
    <property type="molecule type" value="Genomic_DNA"/>
</dbReference>
<evidence type="ECO:0000256" key="1">
    <source>
        <dbReference type="SAM" id="MobiDB-lite"/>
    </source>
</evidence>
<dbReference type="AlphaFoldDB" id="A0AA45R3S9"/>